<dbReference type="RefSeq" id="WP_393010354.1">
    <property type="nucleotide sequence ID" value="NZ_JAZAQF010000012.1"/>
</dbReference>
<evidence type="ECO:0000256" key="8">
    <source>
        <dbReference type="ARBA" id="ARBA00034078"/>
    </source>
</evidence>
<evidence type="ECO:0000256" key="1">
    <source>
        <dbReference type="ARBA" id="ARBA00007874"/>
    </source>
</evidence>
<keyword evidence="4" id="KW-0479">Metal-binding</keyword>
<comment type="caution">
    <text evidence="10">The sequence shown here is derived from an EMBL/GenBank/DDBJ whole genome shotgun (WGS) entry which is preliminary data.</text>
</comment>
<dbReference type="PROSITE" id="PS00197">
    <property type="entry name" value="2FE2S_FER_1"/>
    <property type="match status" value="1"/>
</dbReference>
<dbReference type="PANTHER" id="PTHR43112">
    <property type="entry name" value="FERREDOXIN"/>
    <property type="match status" value="1"/>
</dbReference>
<evidence type="ECO:0000256" key="7">
    <source>
        <dbReference type="ARBA" id="ARBA00023014"/>
    </source>
</evidence>
<dbReference type="PANTHER" id="PTHR43112:SF3">
    <property type="entry name" value="FERREDOXIN-2, CHLOROPLASTIC"/>
    <property type="match status" value="1"/>
</dbReference>
<keyword evidence="11" id="KW-1185">Reference proteome</keyword>
<organism evidence="10 11">
    <name type="scientific">Limnothrix redekei LRLZ20PSL1</name>
    <dbReference type="NCBI Taxonomy" id="3112953"/>
    <lineage>
        <taxon>Bacteria</taxon>
        <taxon>Bacillati</taxon>
        <taxon>Cyanobacteriota</taxon>
        <taxon>Cyanophyceae</taxon>
        <taxon>Pseudanabaenales</taxon>
        <taxon>Pseudanabaenaceae</taxon>
        <taxon>Limnothrix</taxon>
    </lineage>
</organism>
<protein>
    <submittedName>
        <fullName evidence="10">2Fe-2S iron-sulfur cluster-binding protein</fullName>
    </submittedName>
</protein>
<reference evidence="11" key="1">
    <citation type="journal article" date="2024" name="Algal Res.">
        <title>Biochemical, toxicological and genomic investigation of a high-biomass producing Limnothrix strain isolated from Italian shallow drinking water reservoir.</title>
        <authorList>
            <person name="Simonazzi M."/>
            <person name="Shishido T.K."/>
            <person name="Delbaje E."/>
            <person name="Wahlsten M."/>
            <person name="Fewer D.P."/>
            <person name="Sivonen K."/>
            <person name="Pezzolesi L."/>
            <person name="Pistocchi R."/>
        </authorList>
    </citation>
    <scope>NUCLEOTIDE SEQUENCE [LARGE SCALE GENOMIC DNA]</scope>
    <source>
        <strain evidence="11">LRLZ20PSL1</strain>
    </source>
</reference>
<sequence length="107" mass="11320">MSMTYQVEIQHEGQTHVLQVADDTPILTAAAAAGLTLPSSCNAGVCTTCAARVVEGTIEPGDSMGLSPDLRAKGFALLCTATPRSNLKIQTGCEDEVYELQFGQFQK</sequence>
<dbReference type="InterPro" id="IPR001041">
    <property type="entry name" value="2Fe-2S_ferredoxin-type"/>
</dbReference>
<evidence type="ECO:0000313" key="11">
    <source>
        <dbReference type="Proteomes" id="UP001604335"/>
    </source>
</evidence>
<dbReference type="Proteomes" id="UP001604335">
    <property type="component" value="Unassembled WGS sequence"/>
</dbReference>
<evidence type="ECO:0000256" key="6">
    <source>
        <dbReference type="ARBA" id="ARBA00023004"/>
    </source>
</evidence>
<dbReference type="InterPro" id="IPR012675">
    <property type="entry name" value="Beta-grasp_dom_sf"/>
</dbReference>
<comment type="similarity">
    <text evidence="1">Belongs to the 2Fe2S plant-type ferredoxin family.</text>
</comment>
<dbReference type="PROSITE" id="PS51085">
    <property type="entry name" value="2FE2S_FER_2"/>
    <property type="match status" value="1"/>
</dbReference>
<dbReference type="CDD" id="cd00207">
    <property type="entry name" value="fer2"/>
    <property type="match status" value="1"/>
</dbReference>
<comment type="cofactor">
    <cofactor evidence="8">
        <name>[2Fe-2S] cluster</name>
        <dbReference type="ChEBI" id="CHEBI:190135"/>
    </cofactor>
</comment>
<dbReference type="InterPro" id="IPR006058">
    <property type="entry name" value="2Fe2S_fd_BS"/>
</dbReference>
<evidence type="ECO:0000259" key="9">
    <source>
        <dbReference type="PROSITE" id="PS51085"/>
    </source>
</evidence>
<dbReference type="EMBL" id="JAZAQF010000012">
    <property type="protein sequence ID" value="MFG3816451.1"/>
    <property type="molecule type" value="Genomic_DNA"/>
</dbReference>
<accession>A0ABW7C941</accession>
<gene>
    <name evidence="10" type="ORF">VPK24_02290</name>
</gene>
<dbReference type="Pfam" id="PF00111">
    <property type="entry name" value="Fer2"/>
    <property type="match status" value="1"/>
</dbReference>
<name>A0ABW7C941_9CYAN</name>
<keyword evidence="5" id="KW-0249">Electron transport</keyword>
<keyword evidence="6" id="KW-0408">Iron</keyword>
<evidence type="ECO:0000256" key="2">
    <source>
        <dbReference type="ARBA" id="ARBA00022448"/>
    </source>
</evidence>
<evidence type="ECO:0000256" key="4">
    <source>
        <dbReference type="ARBA" id="ARBA00022723"/>
    </source>
</evidence>
<dbReference type="SUPFAM" id="SSF54292">
    <property type="entry name" value="2Fe-2S ferredoxin-like"/>
    <property type="match status" value="1"/>
</dbReference>
<keyword evidence="7" id="KW-0411">Iron-sulfur</keyword>
<dbReference type="Gene3D" id="3.10.20.30">
    <property type="match status" value="1"/>
</dbReference>
<evidence type="ECO:0000313" key="10">
    <source>
        <dbReference type="EMBL" id="MFG3816451.1"/>
    </source>
</evidence>
<evidence type="ECO:0000256" key="3">
    <source>
        <dbReference type="ARBA" id="ARBA00022714"/>
    </source>
</evidence>
<evidence type="ECO:0000256" key="5">
    <source>
        <dbReference type="ARBA" id="ARBA00022982"/>
    </source>
</evidence>
<proteinExistence type="inferred from homology"/>
<feature type="domain" description="2Fe-2S ferredoxin-type" evidence="9">
    <location>
        <begin position="5"/>
        <end position="95"/>
    </location>
</feature>
<keyword evidence="2" id="KW-0813">Transport</keyword>
<dbReference type="InterPro" id="IPR036010">
    <property type="entry name" value="2Fe-2S_ferredoxin-like_sf"/>
</dbReference>
<keyword evidence="3" id="KW-0001">2Fe-2S</keyword>